<feature type="transmembrane region" description="Helical" evidence="1">
    <location>
        <begin position="256"/>
        <end position="276"/>
    </location>
</feature>
<dbReference type="InterPro" id="IPR002656">
    <property type="entry name" value="Acyl_transf_3_dom"/>
</dbReference>
<dbReference type="Pfam" id="PF01757">
    <property type="entry name" value="Acyl_transf_3"/>
    <property type="match status" value="1"/>
</dbReference>
<protein>
    <submittedName>
        <fullName evidence="3">Acyltransferase</fullName>
    </submittedName>
</protein>
<evidence type="ECO:0000313" key="4">
    <source>
        <dbReference type="Proteomes" id="UP000658754"/>
    </source>
</evidence>
<evidence type="ECO:0000313" key="3">
    <source>
        <dbReference type="EMBL" id="GGI69369.1"/>
    </source>
</evidence>
<evidence type="ECO:0000259" key="2">
    <source>
        <dbReference type="Pfam" id="PF01757"/>
    </source>
</evidence>
<dbReference type="PANTHER" id="PTHR23028">
    <property type="entry name" value="ACETYLTRANSFERASE"/>
    <property type="match status" value="1"/>
</dbReference>
<keyword evidence="3" id="KW-0808">Transferase</keyword>
<feature type="transmembrane region" description="Helical" evidence="1">
    <location>
        <begin position="46"/>
        <end position="68"/>
    </location>
</feature>
<keyword evidence="1" id="KW-0472">Membrane</keyword>
<accession>A0ABQ2C939</accession>
<dbReference type="InterPro" id="IPR050879">
    <property type="entry name" value="Acyltransferase_3"/>
</dbReference>
<feature type="transmembrane region" description="Helical" evidence="1">
    <location>
        <begin position="155"/>
        <end position="174"/>
    </location>
</feature>
<reference evidence="4" key="1">
    <citation type="journal article" date="2019" name="Int. J. Syst. Evol. Microbiol.">
        <title>The Global Catalogue of Microorganisms (GCM) 10K type strain sequencing project: providing services to taxonomists for standard genome sequencing and annotation.</title>
        <authorList>
            <consortium name="The Broad Institute Genomics Platform"/>
            <consortium name="The Broad Institute Genome Sequencing Center for Infectious Disease"/>
            <person name="Wu L."/>
            <person name="Ma J."/>
        </authorList>
    </citation>
    <scope>NUCLEOTIDE SEQUENCE [LARGE SCALE GENOMIC DNA]</scope>
    <source>
        <strain evidence="4">CGMCC 1.3601</strain>
    </source>
</reference>
<feature type="transmembrane region" description="Helical" evidence="1">
    <location>
        <begin position="233"/>
        <end position="250"/>
    </location>
</feature>
<dbReference type="Proteomes" id="UP000658754">
    <property type="component" value="Unassembled WGS sequence"/>
</dbReference>
<dbReference type="EMBL" id="BMKV01000001">
    <property type="protein sequence ID" value="GGI69369.1"/>
    <property type="molecule type" value="Genomic_DNA"/>
</dbReference>
<feature type="transmembrane region" description="Helical" evidence="1">
    <location>
        <begin position="181"/>
        <end position="199"/>
    </location>
</feature>
<comment type="caution">
    <text evidence="3">The sequence shown here is derived from an EMBL/GenBank/DDBJ whole genome shotgun (WGS) entry which is preliminary data.</text>
</comment>
<gene>
    <name evidence="3" type="ORF">GCM10007175_02600</name>
</gene>
<keyword evidence="3" id="KW-0012">Acyltransferase</keyword>
<keyword evidence="4" id="KW-1185">Reference proteome</keyword>
<feature type="transmembrane region" description="Helical" evidence="1">
    <location>
        <begin position="89"/>
        <end position="110"/>
    </location>
</feature>
<keyword evidence="1" id="KW-0812">Transmembrane</keyword>
<feature type="transmembrane region" description="Helical" evidence="1">
    <location>
        <begin position="311"/>
        <end position="331"/>
    </location>
</feature>
<keyword evidence="1" id="KW-1133">Transmembrane helix</keyword>
<dbReference type="GO" id="GO:0016746">
    <property type="term" value="F:acyltransferase activity"/>
    <property type="evidence" value="ECO:0007669"/>
    <property type="project" value="UniProtKB-KW"/>
</dbReference>
<feature type="domain" description="Acyltransferase 3" evidence="2">
    <location>
        <begin position="17"/>
        <end position="326"/>
    </location>
</feature>
<name>A0ABQ2C939_9MICC</name>
<feature type="transmembrane region" description="Helical" evidence="1">
    <location>
        <begin position="288"/>
        <end position="305"/>
    </location>
</feature>
<dbReference type="PANTHER" id="PTHR23028:SF53">
    <property type="entry name" value="ACYL_TRANSF_3 DOMAIN-CONTAINING PROTEIN"/>
    <property type="match status" value="1"/>
</dbReference>
<evidence type="ECO:0000256" key="1">
    <source>
        <dbReference type="SAM" id="Phobius"/>
    </source>
</evidence>
<proteinExistence type="predicted"/>
<organism evidence="3 4">
    <name type="scientific">Pseudarthrobacter scleromae</name>
    <dbReference type="NCBI Taxonomy" id="158897"/>
    <lineage>
        <taxon>Bacteria</taxon>
        <taxon>Bacillati</taxon>
        <taxon>Actinomycetota</taxon>
        <taxon>Actinomycetes</taxon>
        <taxon>Micrococcales</taxon>
        <taxon>Micrococcaceae</taxon>
        <taxon>Pseudarthrobacter</taxon>
    </lineage>
</organism>
<feature type="transmembrane region" description="Helical" evidence="1">
    <location>
        <begin position="21"/>
        <end position="40"/>
    </location>
</feature>
<feature type="transmembrane region" description="Helical" evidence="1">
    <location>
        <begin position="205"/>
        <end position="226"/>
    </location>
</feature>
<sequence>MVAHANAIGNRMGSGDNALNLIRLVLAVLVIVSHAFPVGGYGPDPAIGGLGLGSFAVGGFFAISGYLITQSRFRSDLKSYSIRRALRILPGYWACLFFTAVIASGLAGLVRGGWSAIEAAKFIGWNAVMVKAGGSDIGSTLAGLPYSGAWNGSLWTLRFEVLCYIVVGVALLVSFVRQQRAVFPAAFAGATAGSLAVHAADIGGIPADLALLVPFFLAGATIHAYADKIPCNNAMAFAACGALLVVLAVGQGKSLSALPVAYLLLWLGLVIPKPLAALCKTDDFSYGTYLYAFPMQQWLVIGGAAQFGPTAFIVFSILATAPFAVLSWFLVERPANNLFRPRRRPLYATAAASNNALSSNTAG</sequence>